<feature type="transmembrane region" description="Helical" evidence="9">
    <location>
        <begin position="137"/>
        <end position="155"/>
    </location>
</feature>
<feature type="transmembrane region" description="Helical" evidence="9">
    <location>
        <begin position="295"/>
        <end position="318"/>
    </location>
</feature>
<comment type="caution">
    <text evidence="11">The sequence shown here is derived from an EMBL/GenBank/DDBJ whole genome shotgun (WGS) entry which is preliminary data.</text>
</comment>
<evidence type="ECO:0000256" key="6">
    <source>
        <dbReference type="ARBA" id="ARBA00023136"/>
    </source>
</evidence>
<evidence type="ECO:0000256" key="8">
    <source>
        <dbReference type="RuleBase" id="RU003346"/>
    </source>
</evidence>
<dbReference type="PROSITE" id="PS50850">
    <property type="entry name" value="MFS"/>
    <property type="match status" value="1"/>
</dbReference>
<evidence type="ECO:0000256" key="9">
    <source>
        <dbReference type="SAM" id="Phobius"/>
    </source>
</evidence>
<dbReference type="PANTHER" id="PTHR48022">
    <property type="entry name" value="PLASTIDIC GLUCOSE TRANSPORTER 4"/>
    <property type="match status" value="1"/>
</dbReference>
<feature type="transmembrane region" description="Helical" evidence="9">
    <location>
        <begin position="390"/>
        <end position="410"/>
    </location>
</feature>
<dbReference type="GO" id="GO:0016020">
    <property type="term" value="C:membrane"/>
    <property type="evidence" value="ECO:0007669"/>
    <property type="project" value="UniProtKB-SubCell"/>
</dbReference>
<dbReference type="Gene3D" id="1.20.1250.20">
    <property type="entry name" value="MFS general substrate transporter like domains"/>
    <property type="match status" value="1"/>
</dbReference>
<accession>A0A427YUE6</accession>
<dbReference type="InterPro" id="IPR050360">
    <property type="entry name" value="MFS_Sugar_Transporters"/>
</dbReference>
<feature type="transmembrane region" description="Helical" evidence="9">
    <location>
        <begin position="260"/>
        <end position="283"/>
    </location>
</feature>
<reference evidence="11 12" key="1">
    <citation type="submission" date="2018-11" db="EMBL/GenBank/DDBJ databases">
        <title>Genome sequence of Saitozyma podzolica DSM 27192.</title>
        <authorList>
            <person name="Aliyu H."/>
            <person name="Gorte O."/>
            <person name="Ochsenreither K."/>
        </authorList>
    </citation>
    <scope>NUCLEOTIDE SEQUENCE [LARGE SCALE GENOMIC DNA]</scope>
    <source>
        <strain evidence="11 12">DSM 27192</strain>
    </source>
</reference>
<dbReference type="NCBIfam" id="TIGR00879">
    <property type="entry name" value="SP"/>
    <property type="match status" value="1"/>
</dbReference>
<proteinExistence type="inferred from homology"/>
<feature type="transmembrane region" description="Helical" evidence="9">
    <location>
        <begin position="339"/>
        <end position="363"/>
    </location>
</feature>
<evidence type="ECO:0000256" key="4">
    <source>
        <dbReference type="ARBA" id="ARBA00022692"/>
    </source>
</evidence>
<keyword evidence="6 9" id="KW-0472">Membrane</keyword>
<dbReference type="InterPro" id="IPR003663">
    <property type="entry name" value="Sugar/inositol_transpt"/>
</dbReference>
<evidence type="ECO:0000256" key="5">
    <source>
        <dbReference type="ARBA" id="ARBA00022989"/>
    </source>
</evidence>
<feature type="transmembrane region" description="Helical" evidence="9">
    <location>
        <begin position="422"/>
        <end position="440"/>
    </location>
</feature>
<dbReference type="InterPro" id="IPR036259">
    <property type="entry name" value="MFS_trans_sf"/>
</dbReference>
<protein>
    <recommendedName>
        <fullName evidence="10">Major facilitator superfamily (MFS) profile domain-containing protein</fullName>
    </recommendedName>
</protein>
<dbReference type="Proteomes" id="UP000279259">
    <property type="component" value="Unassembled WGS sequence"/>
</dbReference>
<dbReference type="GO" id="GO:0005351">
    <property type="term" value="F:carbohydrate:proton symporter activity"/>
    <property type="evidence" value="ECO:0007669"/>
    <property type="project" value="TreeGrafter"/>
</dbReference>
<gene>
    <name evidence="11" type="ORF">EHS25_004507</name>
</gene>
<evidence type="ECO:0000256" key="2">
    <source>
        <dbReference type="ARBA" id="ARBA00010992"/>
    </source>
</evidence>
<keyword evidence="3 8" id="KW-0813">Transport</keyword>
<organism evidence="11 12">
    <name type="scientific">Saitozyma podzolica</name>
    <dbReference type="NCBI Taxonomy" id="1890683"/>
    <lineage>
        <taxon>Eukaryota</taxon>
        <taxon>Fungi</taxon>
        <taxon>Dikarya</taxon>
        <taxon>Basidiomycota</taxon>
        <taxon>Agaricomycotina</taxon>
        <taxon>Tremellomycetes</taxon>
        <taxon>Tremellales</taxon>
        <taxon>Trimorphomycetaceae</taxon>
        <taxon>Saitozyma</taxon>
    </lineage>
</organism>
<evidence type="ECO:0000313" key="11">
    <source>
        <dbReference type="EMBL" id="RSH94702.1"/>
    </source>
</evidence>
<feature type="domain" description="Major facilitator superfamily (MFS) profile" evidence="10">
    <location>
        <begin position="11"/>
        <end position="444"/>
    </location>
</feature>
<sequence>MIRGRAATIGITVTAGLGWILFGYDLGMLGGVLDDADFESVFNLNATWQGLMSSIFELFAMVGALVMVAFGHILGRRDNMCIGTGLIAIGSVIQSTSFGVPQLLIGRIVGGVGLGIFTAQSPTWQAETTRREIRGRVIGSSLSFLCLGLVIAYFLDYGMAKYAGSVSWRFPFAFQAVLATGNIVCARFMPESPRYLLLKGRIDDSRMTLAALRDLPEDAPEVVNEINEIQVAIDLEHENKKGFRDLFRADDNVRSRRRMLTAAVIQCCQPFSGSTVISFYVVTIFQDSVGLDPNLASLMSGFLQIWFLVASVGTWWLIEHVGRRRMFMISAARMTVDMAILAAMVAVGTHATGIVAAICIFLYESFYTWGWMAAVWMYNTEIQTLQYRTLGSGIGASCQWLFNFIMVLVVPPAFANIGWKTYIIFAVFNASFIPFIYFVVPETAGLPLESIDRCFAPGVNPIKEADRLRALMKAGHLDQIGLAYEVKVPVEGEGGEVREAPADNNHHHLKV</sequence>
<comment type="catalytic activity">
    <reaction evidence="7">
        <text>myo-inositol(out) + H(+)(out) = myo-inositol(in) + H(+)(in)</text>
        <dbReference type="Rhea" id="RHEA:60364"/>
        <dbReference type="ChEBI" id="CHEBI:15378"/>
        <dbReference type="ChEBI" id="CHEBI:17268"/>
    </reaction>
</comment>
<dbReference type="PRINTS" id="PR00171">
    <property type="entry name" value="SUGRTRNSPORT"/>
</dbReference>
<dbReference type="OrthoDB" id="2544694at2759"/>
<comment type="similarity">
    <text evidence="2 8">Belongs to the major facilitator superfamily. Sugar transporter (TC 2.A.1.1) family.</text>
</comment>
<evidence type="ECO:0000256" key="1">
    <source>
        <dbReference type="ARBA" id="ARBA00004141"/>
    </source>
</evidence>
<dbReference type="InterPro" id="IPR005828">
    <property type="entry name" value="MFS_sugar_transport-like"/>
</dbReference>
<evidence type="ECO:0000313" key="12">
    <source>
        <dbReference type="Proteomes" id="UP000279259"/>
    </source>
</evidence>
<evidence type="ECO:0000259" key="10">
    <source>
        <dbReference type="PROSITE" id="PS50850"/>
    </source>
</evidence>
<dbReference type="InterPro" id="IPR020846">
    <property type="entry name" value="MFS_dom"/>
</dbReference>
<dbReference type="PANTHER" id="PTHR48022:SF28">
    <property type="entry name" value="MAJOR FACILITATOR SUPERFAMILY (MFS) PROFILE DOMAIN-CONTAINING PROTEIN-RELATED"/>
    <property type="match status" value="1"/>
</dbReference>
<comment type="subcellular location">
    <subcellularLocation>
        <location evidence="1">Membrane</location>
        <topology evidence="1">Multi-pass membrane protein</topology>
    </subcellularLocation>
</comment>
<keyword evidence="12" id="KW-1185">Reference proteome</keyword>
<evidence type="ECO:0000256" key="7">
    <source>
        <dbReference type="ARBA" id="ARBA00049119"/>
    </source>
</evidence>
<feature type="transmembrane region" description="Helical" evidence="9">
    <location>
        <begin position="7"/>
        <end position="26"/>
    </location>
</feature>
<dbReference type="Pfam" id="PF00083">
    <property type="entry name" value="Sugar_tr"/>
    <property type="match status" value="1"/>
</dbReference>
<dbReference type="EMBL" id="RSCD01000002">
    <property type="protein sequence ID" value="RSH94702.1"/>
    <property type="molecule type" value="Genomic_DNA"/>
</dbReference>
<feature type="transmembrane region" description="Helical" evidence="9">
    <location>
        <begin position="167"/>
        <end position="189"/>
    </location>
</feature>
<keyword evidence="5 9" id="KW-1133">Transmembrane helix</keyword>
<dbReference type="AlphaFoldDB" id="A0A427YUE6"/>
<keyword evidence="4 9" id="KW-0812">Transmembrane</keyword>
<name>A0A427YUE6_9TREE</name>
<feature type="transmembrane region" description="Helical" evidence="9">
    <location>
        <begin position="46"/>
        <end position="70"/>
    </location>
</feature>
<dbReference type="SUPFAM" id="SSF103473">
    <property type="entry name" value="MFS general substrate transporter"/>
    <property type="match status" value="1"/>
</dbReference>
<evidence type="ECO:0000256" key="3">
    <source>
        <dbReference type="ARBA" id="ARBA00022448"/>
    </source>
</evidence>